<reference evidence="2" key="1">
    <citation type="submission" date="2016-11" db="UniProtKB">
        <authorList>
            <consortium name="WormBaseParasite"/>
        </authorList>
    </citation>
    <scope>IDENTIFICATION</scope>
    <source>
        <strain evidence="2">pt0022</strain>
    </source>
</reference>
<accession>A0A1I8EF72</accession>
<evidence type="ECO:0000256" key="1">
    <source>
        <dbReference type="SAM" id="Phobius"/>
    </source>
</evidence>
<sequence>TNLTLVDGLSCGEQSFSASSADLGFLHIIQRIAILAPLSLFYVYIDISDDHTAKIQLRTPNGSPLILYSSLSATASEWQTLDVLTKRIYVVPVYSSDADIIPTVVITACNNADIIFQ</sequence>
<organism evidence="2">
    <name type="scientific">Wuchereria bancrofti</name>
    <dbReference type="NCBI Taxonomy" id="6293"/>
    <lineage>
        <taxon>Eukaryota</taxon>
        <taxon>Metazoa</taxon>
        <taxon>Ecdysozoa</taxon>
        <taxon>Nematoda</taxon>
        <taxon>Chromadorea</taxon>
        <taxon>Rhabditida</taxon>
        <taxon>Spirurina</taxon>
        <taxon>Spiruromorpha</taxon>
        <taxon>Filarioidea</taxon>
        <taxon>Onchocercidae</taxon>
        <taxon>Wuchereria</taxon>
    </lineage>
</organism>
<protein>
    <submittedName>
        <fullName evidence="2">Uncharacterized protein</fullName>
    </submittedName>
</protein>
<dbReference type="STRING" id="6293.A0A1I8EF72"/>
<proteinExistence type="predicted"/>
<dbReference type="WBParaSite" id="maker-PairedContig_1794-snap-gene-2.31-mRNA-1">
    <property type="protein sequence ID" value="maker-PairedContig_1794-snap-gene-2.31-mRNA-1"/>
    <property type="gene ID" value="maker-PairedContig_1794-snap-gene-2.31"/>
</dbReference>
<evidence type="ECO:0000313" key="2">
    <source>
        <dbReference type="WBParaSite" id="maker-PairedContig_1794-snap-gene-2.31-mRNA-1"/>
    </source>
</evidence>
<dbReference type="AlphaFoldDB" id="A0A1I8EF72"/>
<name>A0A1I8EF72_WUCBA</name>
<keyword evidence="1" id="KW-0812">Transmembrane</keyword>
<keyword evidence="1" id="KW-1133">Transmembrane helix</keyword>
<keyword evidence="1" id="KW-0472">Membrane</keyword>
<feature type="transmembrane region" description="Helical" evidence="1">
    <location>
        <begin position="25"/>
        <end position="45"/>
    </location>
</feature>